<dbReference type="InParanoid" id="A0A6P7GY15"/>
<name>A0A6P7GY15_DIAVI</name>
<reference evidence="4" key="1">
    <citation type="submission" date="2025-08" db="UniProtKB">
        <authorList>
            <consortium name="RefSeq"/>
        </authorList>
    </citation>
    <scope>IDENTIFICATION</scope>
    <source>
        <tissue evidence="4">Whole insect</tissue>
    </source>
</reference>
<evidence type="ECO:0000259" key="3">
    <source>
        <dbReference type="Pfam" id="PF21789"/>
    </source>
</evidence>
<gene>
    <name evidence="4" type="primary">LOC114343684</name>
</gene>
<accession>A0A6P7GY15</accession>
<proteinExistence type="predicted"/>
<evidence type="ECO:0000313" key="4">
    <source>
        <dbReference type="RefSeq" id="XP_028150318.1"/>
    </source>
</evidence>
<dbReference type="RefSeq" id="XP_028150318.1">
    <property type="nucleotide sequence ID" value="XM_028294517.1"/>
</dbReference>
<dbReference type="Pfam" id="PF21789">
    <property type="entry name" value="TNP-like_RNaseH_C"/>
    <property type="match status" value="1"/>
</dbReference>
<dbReference type="Pfam" id="PF21787">
    <property type="entry name" value="TNP-like_RNaseH_N"/>
    <property type="match status" value="1"/>
</dbReference>
<dbReference type="InterPro" id="IPR048366">
    <property type="entry name" value="TNP-like_GBD"/>
</dbReference>
<feature type="domain" description="Transposable element P transposase-like RNase H C-terminal" evidence="3">
    <location>
        <begin position="380"/>
        <end position="413"/>
    </location>
</feature>
<feature type="domain" description="Transposable element P transposase-like RNase H" evidence="1">
    <location>
        <begin position="20"/>
        <end position="95"/>
    </location>
</feature>
<dbReference type="InterPro" id="IPR048365">
    <property type="entry name" value="TNP-like_RNaseH_N"/>
</dbReference>
<evidence type="ECO:0000259" key="1">
    <source>
        <dbReference type="Pfam" id="PF21787"/>
    </source>
</evidence>
<dbReference type="AlphaFoldDB" id="A0A6P7GY15"/>
<dbReference type="Pfam" id="PF21788">
    <property type="entry name" value="TNP-like_GBD"/>
    <property type="match status" value="1"/>
</dbReference>
<evidence type="ECO:0000259" key="2">
    <source>
        <dbReference type="Pfam" id="PF21788"/>
    </source>
</evidence>
<protein>
    <submittedName>
        <fullName evidence="4">Uncharacterized protein LOC114343684</fullName>
    </submittedName>
</protein>
<organism evidence="4">
    <name type="scientific">Diabrotica virgifera virgifera</name>
    <name type="common">western corn rootworm</name>
    <dbReference type="NCBI Taxonomy" id="50390"/>
    <lineage>
        <taxon>Eukaryota</taxon>
        <taxon>Metazoa</taxon>
        <taxon>Ecdysozoa</taxon>
        <taxon>Arthropoda</taxon>
        <taxon>Hexapoda</taxon>
        <taxon>Insecta</taxon>
        <taxon>Pterygota</taxon>
        <taxon>Neoptera</taxon>
        <taxon>Endopterygota</taxon>
        <taxon>Coleoptera</taxon>
        <taxon>Polyphaga</taxon>
        <taxon>Cucujiformia</taxon>
        <taxon>Chrysomeloidea</taxon>
        <taxon>Chrysomelidae</taxon>
        <taxon>Galerucinae</taxon>
        <taxon>Diabroticina</taxon>
        <taxon>Diabroticites</taxon>
        <taxon>Diabrotica</taxon>
    </lineage>
</organism>
<dbReference type="InterPro" id="IPR048367">
    <property type="entry name" value="TNP-like_RNaseH_C"/>
</dbReference>
<feature type="domain" description="Transposable element P transposase-like GTP-binding insertion" evidence="2">
    <location>
        <begin position="190"/>
        <end position="304"/>
    </location>
</feature>
<sequence length="501" mass="57069">MVLINTWRDKTHTCHLAPLCSTHDTNDKPATAFFDEISLSQKLSYDKFSDKVIGYVDLGPLGRKNEYADHALVFMLNGLHKSWKQPIAFFLHNILVEIETGLKILCTVCDQGATLFFTQHSVKPHDLKVLISQVISQVEIETGLKILCTVCDQGATNRAAINLLCRENNEPGPHFFINNHKILTIFDPPHLLKSTRNALLKYHIQFDQTKMAKIDHIRQCFNIDKRKRFQALRRIREVYLHLKTHSRLKMKVCVAARTLSHTVASTLEEMVSNPNNNIPSQAIETAEFVHDVDQLFDSFNGRTTKPECGKPYRRCMSNRSPHAVLWNRLLPKINSWMFIDEKVKKKVMPFKSGWLTTIAATKELWNICKDLGFKFLRTRALNQDPLENSFASIRHLGAENVNPSCYQFISSFKTSVLNNLITPSSNKNCETDDGSILDNLQDFLESSITKNDFIDLDVLDVNEIENLALPLPDTDVTGHEGNTLAYVAGFIIKNLKSIKEM</sequence>